<keyword evidence="7" id="KW-1185">Reference proteome</keyword>
<dbReference type="InterPro" id="IPR036388">
    <property type="entry name" value="WH-like_DNA-bd_sf"/>
</dbReference>
<dbReference type="SUPFAM" id="SSF53850">
    <property type="entry name" value="Periplasmic binding protein-like II"/>
    <property type="match status" value="1"/>
</dbReference>
<dbReference type="InterPro" id="IPR005119">
    <property type="entry name" value="LysR_subst-bd"/>
</dbReference>
<dbReference type="PRINTS" id="PR00039">
    <property type="entry name" value="HTHLYSR"/>
</dbReference>
<comment type="similarity">
    <text evidence="1">Belongs to the LysR transcriptional regulatory family.</text>
</comment>
<evidence type="ECO:0000256" key="4">
    <source>
        <dbReference type="ARBA" id="ARBA00023163"/>
    </source>
</evidence>
<dbReference type="Gene3D" id="3.40.190.10">
    <property type="entry name" value="Periplasmic binding protein-like II"/>
    <property type="match status" value="2"/>
</dbReference>
<dbReference type="PANTHER" id="PTHR30579:SF7">
    <property type="entry name" value="HTH-TYPE TRANSCRIPTIONAL REGULATOR LRHA-RELATED"/>
    <property type="match status" value="1"/>
</dbReference>
<feature type="domain" description="HTH lysR-type" evidence="5">
    <location>
        <begin position="4"/>
        <end position="61"/>
    </location>
</feature>
<sequence>MKTLDIDAVHAFVLTAELNSFTRAAEAMDSTQSAVSLKIGKLEKSLGRRLLERTPRQVRLSFDGELFLPAAKALLAAHAGALEAFGRTQRRLVIGVSHHIVGPELPALLRRVSEGRPGLTLEIRVAPSREILELFDRNDMDAAIVLRHDSRRLDGEIIHEESFGWMAAPDFHHQPGEPLKLATQAAPCSVRSMAIDVLDAAGLPWNEVFVGGGVGTIGAAVSAGLATAALGRRVAPADTIDVGPRFALPALPTRAVVLHAHVTDEGARGALRALGAAIRASEKAYRLP</sequence>
<proteinExistence type="inferred from homology"/>
<evidence type="ECO:0000256" key="2">
    <source>
        <dbReference type="ARBA" id="ARBA00023015"/>
    </source>
</evidence>
<dbReference type="Proteomes" id="UP000706525">
    <property type="component" value="Unassembled WGS sequence"/>
</dbReference>
<dbReference type="Pfam" id="PF00126">
    <property type="entry name" value="HTH_1"/>
    <property type="match status" value="1"/>
</dbReference>
<gene>
    <name evidence="6" type="primary">cysL_6</name>
    <name evidence="6" type="ORF">LMG32289_06101</name>
</gene>
<dbReference type="InterPro" id="IPR000847">
    <property type="entry name" value="LysR_HTH_N"/>
</dbReference>
<dbReference type="InterPro" id="IPR036390">
    <property type="entry name" value="WH_DNA-bd_sf"/>
</dbReference>
<evidence type="ECO:0000313" key="7">
    <source>
        <dbReference type="Proteomes" id="UP000706525"/>
    </source>
</evidence>
<dbReference type="Pfam" id="PF03466">
    <property type="entry name" value="LysR_substrate"/>
    <property type="match status" value="1"/>
</dbReference>
<name>A0ABM8XZ91_9BURK</name>
<dbReference type="PANTHER" id="PTHR30579">
    <property type="entry name" value="TRANSCRIPTIONAL REGULATOR"/>
    <property type="match status" value="1"/>
</dbReference>
<evidence type="ECO:0000313" key="6">
    <source>
        <dbReference type="EMBL" id="CAG9185775.1"/>
    </source>
</evidence>
<evidence type="ECO:0000256" key="1">
    <source>
        <dbReference type="ARBA" id="ARBA00009437"/>
    </source>
</evidence>
<dbReference type="SUPFAM" id="SSF46785">
    <property type="entry name" value="Winged helix' DNA-binding domain"/>
    <property type="match status" value="1"/>
</dbReference>
<dbReference type="PROSITE" id="PS50931">
    <property type="entry name" value="HTH_LYSR"/>
    <property type="match status" value="1"/>
</dbReference>
<organism evidence="6 7">
    <name type="scientific">Cupriavidus pampae</name>
    <dbReference type="NCBI Taxonomy" id="659251"/>
    <lineage>
        <taxon>Bacteria</taxon>
        <taxon>Pseudomonadati</taxon>
        <taxon>Pseudomonadota</taxon>
        <taxon>Betaproteobacteria</taxon>
        <taxon>Burkholderiales</taxon>
        <taxon>Burkholderiaceae</taxon>
        <taxon>Cupriavidus</taxon>
    </lineage>
</organism>
<accession>A0ABM8XZ91</accession>
<dbReference type="Gene3D" id="1.10.10.10">
    <property type="entry name" value="Winged helix-like DNA-binding domain superfamily/Winged helix DNA-binding domain"/>
    <property type="match status" value="1"/>
</dbReference>
<evidence type="ECO:0000259" key="5">
    <source>
        <dbReference type="PROSITE" id="PS50931"/>
    </source>
</evidence>
<evidence type="ECO:0000256" key="3">
    <source>
        <dbReference type="ARBA" id="ARBA00023125"/>
    </source>
</evidence>
<keyword evidence="4" id="KW-0804">Transcription</keyword>
<protein>
    <submittedName>
        <fullName evidence="6">HTH-type transcriptional regulator CysL</fullName>
    </submittedName>
</protein>
<reference evidence="6 7" key="1">
    <citation type="submission" date="2021-08" db="EMBL/GenBank/DDBJ databases">
        <authorList>
            <person name="Peeters C."/>
        </authorList>
    </citation>
    <scope>NUCLEOTIDE SEQUENCE [LARGE SCALE GENOMIC DNA]</scope>
    <source>
        <strain evidence="6 7">LMG 32289</strain>
    </source>
</reference>
<keyword evidence="3" id="KW-0238">DNA-binding</keyword>
<comment type="caution">
    <text evidence="6">The sequence shown here is derived from an EMBL/GenBank/DDBJ whole genome shotgun (WGS) entry which is preliminary data.</text>
</comment>
<dbReference type="RefSeq" id="WP_223995114.1">
    <property type="nucleotide sequence ID" value="NZ_CAJZAG010000015.1"/>
</dbReference>
<dbReference type="InterPro" id="IPR050176">
    <property type="entry name" value="LTTR"/>
</dbReference>
<keyword evidence="2" id="KW-0805">Transcription regulation</keyword>
<dbReference type="EMBL" id="CAJZAG010000015">
    <property type="protein sequence ID" value="CAG9185775.1"/>
    <property type="molecule type" value="Genomic_DNA"/>
</dbReference>